<dbReference type="HAMAP" id="MF_00068">
    <property type="entry name" value="MurQ"/>
    <property type="match status" value="1"/>
</dbReference>
<dbReference type="InterPro" id="IPR005488">
    <property type="entry name" value="Etherase_MurQ"/>
</dbReference>
<evidence type="ECO:0000313" key="5">
    <source>
        <dbReference type="EMBL" id="MDC8832199.1"/>
    </source>
</evidence>
<gene>
    <name evidence="3 5" type="primary">murQ</name>
    <name evidence="5" type="ORF">OIK42_15675</name>
</gene>
<comment type="pathway">
    <text evidence="3">Amino-sugar metabolism; N-acetylmuramate degradation.</text>
</comment>
<comment type="pathway">
    <text evidence="3">Amino-sugar metabolism; 1,6-anhydro-N-acetylmuramate degradation.</text>
</comment>
<dbReference type="PANTHER" id="PTHR10088:SF4">
    <property type="entry name" value="GLUCOKINASE REGULATORY PROTEIN"/>
    <property type="match status" value="1"/>
</dbReference>
<name>A0ABT5L580_9ALTE</name>
<comment type="pathway">
    <text evidence="3">Cell wall biogenesis; peptidoglycan recycling.</text>
</comment>
<evidence type="ECO:0000259" key="4">
    <source>
        <dbReference type="PROSITE" id="PS51464"/>
    </source>
</evidence>
<evidence type="ECO:0000256" key="2">
    <source>
        <dbReference type="ARBA" id="ARBA00023277"/>
    </source>
</evidence>
<comment type="function">
    <text evidence="3">Specifically catalyzes the cleavage of the D-lactyl ether substituent of MurNAc 6-phosphate, producing GlcNAc 6-phosphate and D-lactate. Together with AnmK, is also required for the utilization of anhydro-N-acetylmuramic acid (anhMurNAc) either imported from the medium or derived from its own cell wall murein, and thus plays a role in cell wall recycling.</text>
</comment>
<dbReference type="EC" id="4.2.1.126" evidence="3"/>
<dbReference type="PROSITE" id="PS50012">
    <property type="entry name" value="RCC1_3"/>
    <property type="match status" value="1"/>
</dbReference>
<protein>
    <recommendedName>
        <fullName evidence="3">N-acetylmuramic acid 6-phosphate etherase</fullName>
        <shortName evidence="3">MurNAc-6-P etherase</shortName>
        <ecNumber evidence="3">4.2.1.126</ecNumber>
    </recommendedName>
    <alternativeName>
        <fullName evidence="3">N-acetylmuramic acid 6-phosphate hydrolase</fullName>
    </alternativeName>
    <alternativeName>
        <fullName evidence="3">N-acetylmuramic acid 6-phosphate lyase</fullName>
    </alternativeName>
</protein>
<dbReference type="PROSITE" id="PS01272">
    <property type="entry name" value="GCKR"/>
    <property type="match status" value="1"/>
</dbReference>
<dbReference type="GO" id="GO:0016829">
    <property type="term" value="F:lyase activity"/>
    <property type="evidence" value="ECO:0007669"/>
    <property type="project" value="UniProtKB-KW"/>
</dbReference>
<comment type="caution">
    <text evidence="5">The sequence shown here is derived from an EMBL/GenBank/DDBJ whole genome shotgun (WGS) entry which is preliminary data.</text>
</comment>
<comment type="subunit">
    <text evidence="3">Homodimer.</text>
</comment>
<dbReference type="InterPro" id="IPR040190">
    <property type="entry name" value="MURQ/GCKR"/>
</dbReference>
<accession>A0ABT5L580</accession>
<evidence type="ECO:0000256" key="1">
    <source>
        <dbReference type="ARBA" id="ARBA00023239"/>
    </source>
</evidence>
<reference evidence="5 6" key="1">
    <citation type="submission" date="2022-10" db="EMBL/GenBank/DDBJ databases">
        <title>Alteromonas sp. chi3 Genome sequencing.</title>
        <authorList>
            <person name="Park S."/>
        </authorList>
    </citation>
    <scope>NUCLEOTIDE SEQUENCE [LARGE SCALE GENOMIC DNA]</scope>
    <source>
        <strain evidence="6">chi3</strain>
    </source>
</reference>
<keyword evidence="1 3" id="KW-0456">Lyase</keyword>
<comment type="similarity">
    <text evidence="3">Belongs to the GCKR-like family. MurNAc-6-P etherase subfamily.</text>
</comment>
<proteinExistence type="inferred from homology"/>
<keyword evidence="2 3" id="KW-0119">Carbohydrate metabolism</keyword>
<dbReference type="PROSITE" id="PS51464">
    <property type="entry name" value="SIS"/>
    <property type="match status" value="1"/>
</dbReference>
<evidence type="ECO:0000256" key="3">
    <source>
        <dbReference type="HAMAP-Rule" id="MF_00068"/>
    </source>
</evidence>
<dbReference type="InterPro" id="IPR001347">
    <property type="entry name" value="SIS_dom"/>
</dbReference>
<dbReference type="EMBL" id="JAQQXP010000002">
    <property type="protein sequence ID" value="MDC8832199.1"/>
    <property type="molecule type" value="Genomic_DNA"/>
</dbReference>
<dbReference type="InterPro" id="IPR000408">
    <property type="entry name" value="Reg_chr_condens"/>
</dbReference>
<dbReference type="NCBIfam" id="NF009222">
    <property type="entry name" value="PRK12570.1"/>
    <property type="match status" value="1"/>
</dbReference>
<dbReference type="InterPro" id="IPR005486">
    <property type="entry name" value="Glucokinase_regulatory_CS"/>
</dbReference>
<dbReference type="CDD" id="cd05007">
    <property type="entry name" value="SIS_Etherase"/>
    <property type="match status" value="1"/>
</dbReference>
<evidence type="ECO:0000313" key="6">
    <source>
        <dbReference type="Proteomes" id="UP001218788"/>
    </source>
</evidence>
<feature type="active site" evidence="3">
    <location>
        <position position="126"/>
    </location>
</feature>
<dbReference type="Pfam" id="PF22645">
    <property type="entry name" value="GKRP_SIS_N"/>
    <property type="match status" value="1"/>
</dbReference>
<dbReference type="NCBIfam" id="TIGR00274">
    <property type="entry name" value="N-acetylmuramic acid 6-phosphate etherase"/>
    <property type="match status" value="1"/>
</dbReference>
<feature type="domain" description="SIS" evidence="4">
    <location>
        <begin position="67"/>
        <end position="230"/>
    </location>
</feature>
<sequence length="312" mass="32768">MQTTDKHSATLLEQLNRIISEGRNPGTMDIDVLPTIEILEKINQEDAGVADAVRKTIPHIAKAVDAIVPRLQKGGRLVYMGAGTSGRLGILDAVECKPTFSVSDKMVVGIIAGGDHAIKHAVEGAEDDTAKGIEDLKAIDFSANDVLIGLSASGRTPYVTAAMEYANSLAAVSVAVTCNPDSPMMACAGIGICAVVGAECLTGSTRMKSGTAQKLILNMISTASMIRLGKTYENLMVDVNASNQKLKARATRIVMQATDCTEDVADQALKDANNSAKLAILMILTGQNAEDAESLLAQHGGFLRRAVDSGLK</sequence>
<dbReference type="Gene3D" id="3.40.50.10490">
    <property type="entry name" value="Glucose-6-phosphate isomerase like protein, domain 1"/>
    <property type="match status" value="1"/>
</dbReference>
<dbReference type="Proteomes" id="UP001218788">
    <property type="component" value="Unassembled WGS sequence"/>
</dbReference>
<comment type="catalytic activity">
    <reaction evidence="3">
        <text>N-acetyl-D-muramate 6-phosphate + H2O = N-acetyl-D-glucosamine 6-phosphate + (R)-lactate</text>
        <dbReference type="Rhea" id="RHEA:26410"/>
        <dbReference type="ChEBI" id="CHEBI:15377"/>
        <dbReference type="ChEBI" id="CHEBI:16004"/>
        <dbReference type="ChEBI" id="CHEBI:57513"/>
        <dbReference type="ChEBI" id="CHEBI:58722"/>
        <dbReference type="EC" id="4.2.1.126"/>
    </reaction>
</comment>
<comment type="miscellaneous">
    <text evidence="3">A lyase-type mechanism (elimination/hydration) is suggested for the cleavage of the lactyl ether bond of MurNAc 6-phosphate, with the formation of an alpha,beta-unsaturated aldehyde intermediate with (E)-stereochemistry, followed by the syn addition of water to give product.</text>
</comment>
<dbReference type="PANTHER" id="PTHR10088">
    <property type="entry name" value="GLUCOKINASE REGULATORY PROTEIN"/>
    <property type="match status" value="1"/>
</dbReference>
<dbReference type="NCBIfam" id="NF003915">
    <property type="entry name" value="PRK05441.1"/>
    <property type="match status" value="1"/>
</dbReference>
<organism evidence="5 6">
    <name type="scientific">Alteromonas gilva</name>
    <dbReference type="NCBI Taxonomy" id="2987522"/>
    <lineage>
        <taxon>Bacteria</taxon>
        <taxon>Pseudomonadati</taxon>
        <taxon>Pseudomonadota</taxon>
        <taxon>Gammaproteobacteria</taxon>
        <taxon>Alteromonadales</taxon>
        <taxon>Alteromonadaceae</taxon>
        <taxon>Alteromonas/Salinimonas group</taxon>
        <taxon>Alteromonas</taxon>
    </lineage>
</organism>
<dbReference type="SUPFAM" id="SSF53697">
    <property type="entry name" value="SIS domain"/>
    <property type="match status" value="1"/>
</dbReference>
<feature type="active site" description="Proton donor" evidence="3">
    <location>
        <position position="95"/>
    </location>
</feature>
<keyword evidence="6" id="KW-1185">Reference proteome</keyword>
<dbReference type="Gene3D" id="1.10.8.1080">
    <property type="match status" value="1"/>
</dbReference>
<dbReference type="RefSeq" id="WP_273641995.1">
    <property type="nucleotide sequence ID" value="NZ_JAQQXP010000002.1"/>
</dbReference>
<dbReference type="InterPro" id="IPR046348">
    <property type="entry name" value="SIS_dom_sf"/>
</dbReference>